<feature type="domain" description="N-acetyltransferase" evidence="1">
    <location>
        <begin position="1"/>
        <end position="170"/>
    </location>
</feature>
<name>A0AAW6T3S4_9BACI</name>
<dbReference type="InterPro" id="IPR000182">
    <property type="entry name" value="GNAT_dom"/>
</dbReference>
<dbReference type="Proteomes" id="UP001159179">
    <property type="component" value="Unassembled WGS sequence"/>
</dbReference>
<dbReference type="SUPFAM" id="SSF55729">
    <property type="entry name" value="Acyl-CoA N-acyltransferases (Nat)"/>
    <property type="match status" value="2"/>
</dbReference>
<dbReference type="CDD" id="cd04301">
    <property type="entry name" value="NAT_SF"/>
    <property type="match status" value="2"/>
</dbReference>
<dbReference type="PANTHER" id="PTHR43617">
    <property type="entry name" value="L-AMINO ACID N-ACETYLTRANSFERASE"/>
    <property type="match status" value="1"/>
</dbReference>
<dbReference type="AlphaFoldDB" id="A0AAW6T3S4"/>
<accession>A0AAW6T3S4</accession>
<comment type="caution">
    <text evidence="2">The sequence shown here is derived from an EMBL/GenBank/DDBJ whole genome shotgun (WGS) entry which is preliminary data.</text>
</comment>
<evidence type="ECO:0000313" key="2">
    <source>
        <dbReference type="EMBL" id="MDH5162906.1"/>
    </source>
</evidence>
<dbReference type="EMBL" id="JAROYP010000011">
    <property type="protein sequence ID" value="MDH5162906.1"/>
    <property type="molecule type" value="Genomic_DNA"/>
</dbReference>
<protein>
    <submittedName>
        <fullName evidence="2">GNAT family N-acetyltransferase</fullName>
    </submittedName>
</protein>
<feature type="domain" description="N-acetyltransferase" evidence="1">
    <location>
        <begin position="173"/>
        <end position="322"/>
    </location>
</feature>
<dbReference type="PROSITE" id="PS51186">
    <property type="entry name" value="GNAT"/>
    <property type="match status" value="2"/>
</dbReference>
<dbReference type="InterPro" id="IPR050276">
    <property type="entry name" value="MshD_Acetyltransferase"/>
</dbReference>
<gene>
    <name evidence="2" type="ORF">P5X88_18390</name>
</gene>
<dbReference type="Gene3D" id="3.40.630.30">
    <property type="match status" value="2"/>
</dbReference>
<evidence type="ECO:0000259" key="1">
    <source>
        <dbReference type="PROSITE" id="PS51186"/>
    </source>
</evidence>
<dbReference type="Pfam" id="PF00583">
    <property type="entry name" value="Acetyltransf_1"/>
    <property type="match status" value="2"/>
</dbReference>
<organism evidence="2 3">
    <name type="scientific">Heyndrickxia oleronia</name>
    <dbReference type="NCBI Taxonomy" id="38875"/>
    <lineage>
        <taxon>Bacteria</taxon>
        <taxon>Bacillati</taxon>
        <taxon>Bacillota</taxon>
        <taxon>Bacilli</taxon>
        <taxon>Bacillales</taxon>
        <taxon>Bacillaceae</taxon>
        <taxon>Heyndrickxia</taxon>
    </lineage>
</organism>
<sequence length="322" mass="36935">MRLTNWDEGKLKELVDLWNKELGKHYPMREELFKQNSFDDKNIYLSGSAIALDNDNKIIGFVVSKKWNEDNCPVQLSNRVGWIQILIVATDHRNQGIGQKLLEHAEKALAVAGVQEILLGRDPWHYFPGIPSECKATNPWFEKQGYINNGNDYDLISHYSKELTSQMPIKDKVDFTLLKETEKDELLSFLHRCFPGRWEYEALHYFNKGGTGREFVVLKKNNRIIGFCRVNDPESPFIAQNVYWSPLLNRALGGIGPLGVDSAERKKGYGIAIVEAGIAVLRSRGINDIVIDWTGLVDFYGKLGYTKWKSYAKYSKNLDYTY</sequence>
<reference evidence="2" key="1">
    <citation type="submission" date="2023-03" db="EMBL/GenBank/DDBJ databases">
        <title>Bacterial isolates from washroom surfaces on a university campus.</title>
        <authorList>
            <person name="Holman D.B."/>
            <person name="Gzyl K.E."/>
            <person name="Taheri A.E."/>
        </authorList>
    </citation>
    <scope>NUCLEOTIDE SEQUENCE</scope>
    <source>
        <strain evidence="2">RD03</strain>
    </source>
</reference>
<proteinExistence type="predicted"/>
<dbReference type="InterPro" id="IPR016181">
    <property type="entry name" value="Acyl_CoA_acyltransferase"/>
</dbReference>
<dbReference type="RefSeq" id="WP_280617666.1">
    <property type="nucleotide sequence ID" value="NZ_JAROYP010000011.1"/>
</dbReference>
<dbReference type="GO" id="GO:0016747">
    <property type="term" value="F:acyltransferase activity, transferring groups other than amino-acyl groups"/>
    <property type="evidence" value="ECO:0007669"/>
    <property type="project" value="InterPro"/>
</dbReference>
<evidence type="ECO:0000313" key="3">
    <source>
        <dbReference type="Proteomes" id="UP001159179"/>
    </source>
</evidence>